<organism evidence="1 2">
    <name type="scientific">Roseiconus nitratireducens</name>
    <dbReference type="NCBI Taxonomy" id="2605748"/>
    <lineage>
        <taxon>Bacteria</taxon>
        <taxon>Pseudomonadati</taxon>
        <taxon>Planctomycetota</taxon>
        <taxon>Planctomycetia</taxon>
        <taxon>Pirellulales</taxon>
        <taxon>Pirellulaceae</taxon>
        <taxon>Roseiconus</taxon>
    </lineage>
</organism>
<dbReference type="Proteomes" id="UP000324479">
    <property type="component" value="Unassembled WGS sequence"/>
</dbReference>
<dbReference type="EMBL" id="VWOX01000003">
    <property type="protein sequence ID" value="KAA5545406.1"/>
    <property type="molecule type" value="Genomic_DNA"/>
</dbReference>
<reference evidence="1 2" key="1">
    <citation type="submission" date="2019-08" db="EMBL/GenBank/DDBJ databases">
        <authorList>
            <person name="Dhanesh K."/>
            <person name="Kumar G."/>
            <person name="Sasikala C."/>
            <person name="Venkata Ramana C."/>
        </authorList>
    </citation>
    <scope>NUCLEOTIDE SEQUENCE [LARGE SCALE GENOMIC DNA]</scope>
    <source>
        <strain evidence="1 2">JC645</strain>
    </source>
</reference>
<dbReference type="AlphaFoldDB" id="A0A5M6DG68"/>
<dbReference type="RefSeq" id="WP_161604355.1">
    <property type="nucleotide sequence ID" value="NZ_VWOX01000003.1"/>
</dbReference>
<sequence>MDFYTGIALAVLIQQGRADAVKESLIYASALIEERAVRDEVFRHQMALQGFQFSSAFIKRIQQ</sequence>
<evidence type="ECO:0000313" key="1">
    <source>
        <dbReference type="EMBL" id="KAA5545406.1"/>
    </source>
</evidence>
<accession>A0A5M6DG68</accession>
<protein>
    <submittedName>
        <fullName evidence="1">Uncharacterized protein</fullName>
    </submittedName>
</protein>
<keyword evidence="2" id="KW-1185">Reference proteome</keyword>
<comment type="caution">
    <text evidence="1">The sequence shown here is derived from an EMBL/GenBank/DDBJ whole genome shotgun (WGS) entry which is preliminary data.</text>
</comment>
<proteinExistence type="predicted"/>
<evidence type="ECO:0000313" key="2">
    <source>
        <dbReference type="Proteomes" id="UP000324479"/>
    </source>
</evidence>
<gene>
    <name evidence="1" type="ORF">FYK55_07075</name>
</gene>
<name>A0A5M6DG68_9BACT</name>